<evidence type="ECO:0000313" key="1">
    <source>
        <dbReference type="EMBL" id="WCO67854.1"/>
    </source>
</evidence>
<evidence type="ECO:0000313" key="2">
    <source>
        <dbReference type="Proteomes" id="UP001216390"/>
    </source>
</evidence>
<keyword evidence="2" id="KW-1185">Reference proteome</keyword>
<dbReference type="InterPro" id="IPR007383">
    <property type="entry name" value="DUF445"/>
</dbReference>
<proteinExistence type="predicted"/>
<organism evidence="1 2">
    <name type="scientific">Iamia majanohamensis</name>
    <dbReference type="NCBI Taxonomy" id="467976"/>
    <lineage>
        <taxon>Bacteria</taxon>
        <taxon>Bacillati</taxon>
        <taxon>Actinomycetota</taxon>
        <taxon>Acidimicrobiia</taxon>
        <taxon>Acidimicrobiales</taxon>
        <taxon>Iamiaceae</taxon>
        <taxon>Iamia</taxon>
    </lineage>
</organism>
<dbReference type="RefSeq" id="WP_272737372.1">
    <property type="nucleotide sequence ID" value="NZ_CP116942.1"/>
</dbReference>
<gene>
    <name evidence="1" type="ORF">PO878_03840</name>
</gene>
<dbReference type="PANTHER" id="PTHR38442:SF1">
    <property type="entry name" value="INNER MEMBRANE PROTEIN"/>
    <property type="match status" value="1"/>
</dbReference>
<sequence>MKRTATGLLVGATIVFLVTRVREDATPWLGYVRATAEAAMVGAVADWFAVTALFRHPLGVPVPHTAIIPARKDDIGRGLGAFVQQNFLTASVVQERLAGISLGARLGEWLAEPEHADRVADQAAGVLRSTLETLRDEDVQESLEAAVAQRVRALEAGPVLARGIDLAVADGRHQEVLSVVLRKVAEAVVENEDLLRSRLEEETPRWLPSRVDDRIFDRVHTGLQRFLWEVAEDEDHPLRDTLDERVRRLADDLSRSPSMRARADQLKDELIDHPALREWSSTMWADLKAALLERADDPDSDLRRRLAGTVRSLGERLRDDPTLQARVDEWIATTAVEVVERSKGEVGDVIATTVARWDPAEATDRIELQVGRDLQFIRINGTVVGGLVGLVIYTVGQLVG</sequence>
<dbReference type="AlphaFoldDB" id="A0AAF0BWU7"/>
<dbReference type="PANTHER" id="PTHR38442">
    <property type="entry name" value="INNER MEMBRANE PROTEIN-RELATED"/>
    <property type="match status" value="1"/>
</dbReference>
<protein>
    <submittedName>
        <fullName evidence="1">DUF445 domain-containing protein</fullName>
    </submittedName>
</protein>
<dbReference type="Proteomes" id="UP001216390">
    <property type="component" value="Chromosome"/>
</dbReference>
<dbReference type="EMBL" id="CP116942">
    <property type="protein sequence ID" value="WCO67854.1"/>
    <property type="molecule type" value="Genomic_DNA"/>
</dbReference>
<accession>A0AAF0BWU7</accession>
<dbReference type="Pfam" id="PF04286">
    <property type="entry name" value="DUF445"/>
    <property type="match status" value="1"/>
</dbReference>
<reference evidence="1" key="1">
    <citation type="submission" date="2023-01" db="EMBL/GenBank/DDBJ databases">
        <title>The diversity of Class Acidimicrobiia in South China Sea sediment environments and the proposal of Iamia marina sp. nov., a novel species of the genus Iamia.</title>
        <authorList>
            <person name="He Y."/>
            <person name="Tian X."/>
        </authorList>
    </citation>
    <scope>NUCLEOTIDE SEQUENCE</scope>
    <source>
        <strain evidence="1">DSM 19957</strain>
    </source>
</reference>
<dbReference type="KEGG" id="ima:PO878_03840"/>
<name>A0AAF0BWU7_9ACTN</name>
<dbReference type="GO" id="GO:0005886">
    <property type="term" value="C:plasma membrane"/>
    <property type="evidence" value="ECO:0007669"/>
    <property type="project" value="TreeGrafter"/>
</dbReference>